<dbReference type="Pfam" id="PF12770">
    <property type="entry name" value="CHAT"/>
    <property type="match status" value="1"/>
</dbReference>
<evidence type="ECO:0000313" key="2">
    <source>
        <dbReference type="EMBL" id="MCT9001767.1"/>
    </source>
</evidence>
<evidence type="ECO:0000313" key="3">
    <source>
        <dbReference type="Proteomes" id="UP001300496"/>
    </source>
</evidence>
<feature type="domain" description="CHAT" evidence="1">
    <location>
        <begin position="589"/>
        <end position="810"/>
    </location>
</feature>
<dbReference type="Proteomes" id="UP001300496">
    <property type="component" value="Unassembled WGS sequence"/>
</dbReference>
<dbReference type="SUPFAM" id="SSF48452">
    <property type="entry name" value="TPR-like"/>
    <property type="match status" value="1"/>
</dbReference>
<evidence type="ECO:0000259" key="1">
    <source>
        <dbReference type="Pfam" id="PF12770"/>
    </source>
</evidence>
<dbReference type="RefSeq" id="WP_261606320.1">
    <property type="nucleotide sequence ID" value="NZ_JAODOR010000005.1"/>
</dbReference>
<accession>A0ABT2PB09</accession>
<gene>
    <name evidence="2" type="ORF">N4R40_05255</name>
</gene>
<dbReference type="Gene3D" id="1.25.40.10">
    <property type="entry name" value="Tetratricopeptide repeat domain"/>
    <property type="match status" value="1"/>
</dbReference>
<dbReference type="InterPro" id="IPR024983">
    <property type="entry name" value="CHAT_dom"/>
</dbReference>
<organism evidence="2 3">
    <name type="scientific">Microbacterium memoriense</name>
    <dbReference type="NCBI Taxonomy" id="2978350"/>
    <lineage>
        <taxon>Bacteria</taxon>
        <taxon>Bacillati</taxon>
        <taxon>Actinomycetota</taxon>
        <taxon>Actinomycetes</taxon>
        <taxon>Micrococcales</taxon>
        <taxon>Microbacteriaceae</taxon>
        <taxon>Microbacterium</taxon>
    </lineage>
</organism>
<keyword evidence="3" id="KW-1185">Reference proteome</keyword>
<dbReference type="InterPro" id="IPR011990">
    <property type="entry name" value="TPR-like_helical_dom_sf"/>
</dbReference>
<proteinExistence type="predicted"/>
<dbReference type="EMBL" id="JAODOR010000005">
    <property type="protein sequence ID" value="MCT9001767.1"/>
    <property type="molecule type" value="Genomic_DNA"/>
</dbReference>
<reference evidence="2 3" key="1">
    <citation type="journal article" date="2024" name="Int. J. Syst. Evol. Microbiol.">
        <title>Microbacterium memoriense sp. nov., a member of the Actinomycetota from marine beach sediment of the north coast of Portugal.</title>
        <authorList>
            <person name="Santos J.D.N.D."/>
            <person name="Klimek D."/>
            <person name="Calusinska M."/>
            <person name="Lobo-da-Cunha A."/>
            <person name="Catita J."/>
            <person name="Goncalves H."/>
            <person name="Gonzalez I."/>
            <person name="Lage O.M."/>
        </authorList>
    </citation>
    <scope>NUCLEOTIDE SEQUENCE [LARGE SCALE GENOMIC DNA]</scope>
    <source>
        <strain evidence="2 3">PMIC_1C1B</strain>
    </source>
</reference>
<name>A0ABT2PB09_9MICO</name>
<protein>
    <submittedName>
        <fullName evidence="2">CHAT domain-containing protein</fullName>
    </submittedName>
</protein>
<comment type="caution">
    <text evidence="2">The sequence shown here is derived from an EMBL/GenBank/DDBJ whole genome shotgun (WGS) entry which is preliminary data.</text>
</comment>
<sequence>MTSPDEREYARGLDLAAQRRFAEALVVLDAVAATAHDPDLYARVVGTRAYIFTQTGRSADGERECRAALEDDRLSAHTRGVVAGQLGSVLVNQGRLDEGLQWLGLAIDTIPDDPLAVANLRVNRSLIHMQRRDLPQSAADLQATLAVFADHGSASDLAEAQHNLGYVALLEGDLVRAMREMAAARPVLAALSSANAAICDADRAEVLRDAGLATEAERVLAAAAASFGADGMPQARAESELRLAISLVRHDPGRAERVARTAARRFRALGAGSWATRADGVRLRAALSVGGMDQSGQLLPVHRRRPDDDEIDRVARALSRHGFAGDAAALRLARELWRARQGKRAGRMPAITDHASLDVRLLAREVRARRAEHTRPARARAEAAAGLAELGAGRSVHGSLDLQTSLAMHGQALLLAGIDSAVASGRPDVIFEWSERARLLSQQVVAVRPPHDPAQAADLSELRMLRADLAGSDWLADPRVIALGARVRERQWQTAGAARDDAVDSRLDLDALRATLAPDTAVLSYVYGTAGLRCLVATSTGASLVSLPGWEAARTVIAGLRADLDMTATVRTGPLAAVVQRSLQQRLALLSRALVDEPVRVAGVRRLVVTAPGILAGIPWSMVPGLAECALTLAGSASRWALSEPRPLRTAAFAVGPRIDRGVEEVTTAAAVWDSPHLLLGPAATVEATSAVAGEADVLHIVAHGRHAADNPLFSGLELSDGVLFGYDIDRIAAIPRTVVLSACEVGRSAVRWGEEAIGMTRAWLHAGADCVIAAPVVVADDDASAVLSALHSGLAAGRSPAEALAAAQAETGILTAFQCHGAGL</sequence>